<keyword evidence="2 6" id="KW-0479">Metal-binding</keyword>
<evidence type="ECO:0000256" key="6">
    <source>
        <dbReference type="RuleBase" id="RU003435"/>
    </source>
</evidence>
<protein>
    <submittedName>
        <fullName evidence="10">M3 family oligoendopeptidase</fullName>
        <ecNumber evidence="10">3.4.-.-</ecNumber>
    </submittedName>
</protein>
<dbReference type="Pfam" id="PF01432">
    <property type="entry name" value="Peptidase_M3"/>
    <property type="match status" value="1"/>
</dbReference>
<evidence type="ECO:0000256" key="2">
    <source>
        <dbReference type="ARBA" id="ARBA00022723"/>
    </source>
</evidence>
<dbReference type="PANTHER" id="PTHR34217:SF1">
    <property type="entry name" value="CARBOXYPEPTIDASE 1"/>
    <property type="match status" value="1"/>
</dbReference>
<comment type="caution">
    <text evidence="10">The sequence shown here is derived from an EMBL/GenBank/DDBJ whole genome shotgun (WGS) entry which is preliminary data.</text>
</comment>
<dbReference type="InterPro" id="IPR011977">
    <property type="entry name" value="Pept_M3B_clade3"/>
</dbReference>
<evidence type="ECO:0000256" key="7">
    <source>
        <dbReference type="SAM" id="Coils"/>
    </source>
</evidence>
<organism evidence="10 11">
    <name type="scientific">Planococcus liqunii</name>
    <dbReference type="NCBI Taxonomy" id="3058394"/>
    <lineage>
        <taxon>Bacteria</taxon>
        <taxon>Bacillati</taxon>
        <taxon>Bacillota</taxon>
        <taxon>Bacilli</taxon>
        <taxon>Bacillales</taxon>
        <taxon>Caryophanaceae</taxon>
        <taxon>Planococcus</taxon>
    </lineage>
</organism>
<evidence type="ECO:0000256" key="3">
    <source>
        <dbReference type="ARBA" id="ARBA00022801"/>
    </source>
</evidence>
<name>A0ABT8MQZ5_9BACL</name>
<evidence type="ECO:0000256" key="4">
    <source>
        <dbReference type="ARBA" id="ARBA00022833"/>
    </source>
</evidence>
<dbReference type="Gene3D" id="1.10.1370.20">
    <property type="entry name" value="Oligoendopeptidase f, C-terminal domain"/>
    <property type="match status" value="1"/>
</dbReference>
<feature type="domain" description="Peptidase M3A/M3B catalytic" evidence="8">
    <location>
        <begin position="205"/>
        <end position="583"/>
    </location>
</feature>
<evidence type="ECO:0000256" key="5">
    <source>
        <dbReference type="ARBA" id="ARBA00023049"/>
    </source>
</evidence>
<evidence type="ECO:0000259" key="8">
    <source>
        <dbReference type="Pfam" id="PF01432"/>
    </source>
</evidence>
<dbReference type="InterPro" id="IPR042088">
    <property type="entry name" value="OligoPept_F_C"/>
</dbReference>
<keyword evidence="3 6" id="KW-0378">Hydrolase</keyword>
<feature type="domain" description="Oligopeptidase F N-terminal" evidence="9">
    <location>
        <begin position="118"/>
        <end position="179"/>
    </location>
</feature>
<sequence length="605" mass="69492">MNTEDYLENWNLDSLFEGGSDSPVLIKLIEQTKIEIKEVARKVDALQVSNEQLGEKILGSLLKDMGKIQTALSQMTSFAACLLAEHPDNKNMVFLQGQTSVVNNEYITVLQRFQKLLSQLDQTPWTNLLESESLKEYRFILNEWRQKADSKLSSEAEKLISDLMYDGYHGWNDLYRSILNNLKVSIDMNGTKKELSVGQANNLRSHVDQQVRKEAFKALEQLWTAQEDIMARILNHITGFRIQVDQKRGTINCLEQPLKDNRMKEETLQTMWQVVTRHKQSFANYLDHKAKLFGNKEMPSYDFWAPFKASKISIPYPEAADFILQQFQQFGPELENFARTAFEEGWIEAESRPGKSAIAICAGFPLTGESRVFLTYEGTMTNLLTLTHELGHAFHNHAMKPVNPLNRKYGMTTAETASTFAEMIVLDAAIDQAENTEEKLFLLDEKIKRSAMNFMNLHARFLFEERLYEERKNGMVPAERLNEMMRDALAEGYGGSMSHLPIHSWISTPHFYITSSPFYNFPYTFGYLFSISIYAKAKEEGKNFEQSYLSLLRDSGSMTLEELAMKHLGEDITQESFWEKGMALCVNDVEEFIRLSSVDLVNQIN</sequence>
<dbReference type="SUPFAM" id="SSF55486">
    <property type="entry name" value="Metalloproteases ('zincins'), catalytic domain"/>
    <property type="match status" value="1"/>
</dbReference>
<evidence type="ECO:0000313" key="10">
    <source>
        <dbReference type="EMBL" id="MDN7227332.1"/>
    </source>
</evidence>
<keyword evidence="1 6" id="KW-0645">Protease</keyword>
<dbReference type="CDD" id="cd09607">
    <property type="entry name" value="M3B_PepF"/>
    <property type="match status" value="1"/>
</dbReference>
<reference evidence="10 11" key="1">
    <citation type="submission" date="2023-06" db="EMBL/GenBank/DDBJ databases">
        <title>Novel species in genus Planococcus.</title>
        <authorList>
            <person name="Ning S."/>
        </authorList>
    </citation>
    <scope>NUCLEOTIDE SEQUENCE [LARGE SCALE GENOMIC DNA]</scope>
    <source>
        <strain evidence="10 11">N064</strain>
    </source>
</reference>
<dbReference type="Pfam" id="PF08439">
    <property type="entry name" value="Peptidase_M3_N"/>
    <property type="match status" value="1"/>
</dbReference>
<proteinExistence type="inferred from homology"/>
<feature type="coiled-coil region" evidence="7">
    <location>
        <begin position="29"/>
        <end position="56"/>
    </location>
</feature>
<dbReference type="Gene3D" id="1.20.140.70">
    <property type="entry name" value="Oligopeptidase f, N-terminal domain"/>
    <property type="match status" value="1"/>
</dbReference>
<gene>
    <name evidence="10" type="ORF">QWY15_08520</name>
</gene>
<dbReference type="InterPro" id="IPR034006">
    <property type="entry name" value="M3B_PepF_2"/>
</dbReference>
<dbReference type="EMBL" id="JAUJWW010000003">
    <property type="protein sequence ID" value="MDN7227332.1"/>
    <property type="molecule type" value="Genomic_DNA"/>
</dbReference>
<comment type="similarity">
    <text evidence="6">Belongs to the peptidase M3 family.</text>
</comment>
<keyword evidence="5 6" id="KW-0482">Metalloprotease</keyword>
<dbReference type="NCBIfam" id="TIGR02290">
    <property type="entry name" value="M3_fam_3"/>
    <property type="match status" value="1"/>
</dbReference>
<keyword evidence="11" id="KW-1185">Reference proteome</keyword>
<evidence type="ECO:0000256" key="1">
    <source>
        <dbReference type="ARBA" id="ARBA00022670"/>
    </source>
</evidence>
<dbReference type="InterPro" id="IPR013647">
    <property type="entry name" value="OligopepF_N_dom"/>
</dbReference>
<dbReference type="PANTHER" id="PTHR34217">
    <property type="entry name" value="METAL-DEPENDENT CARBOXYPEPTIDASE"/>
    <property type="match status" value="1"/>
</dbReference>
<dbReference type="RefSeq" id="WP_301726034.1">
    <property type="nucleotide sequence ID" value="NZ_JAUJWW010000003.1"/>
</dbReference>
<keyword evidence="4 6" id="KW-0862">Zinc</keyword>
<keyword evidence="7" id="KW-0175">Coiled coil</keyword>
<evidence type="ECO:0000313" key="11">
    <source>
        <dbReference type="Proteomes" id="UP001172054"/>
    </source>
</evidence>
<dbReference type="InterPro" id="IPR001333">
    <property type="entry name" value="Peptidase_M32_Taq"/>
</dbReference>
<dbReference type="GO" id="GO:0016787">
    <property type="term" value="F:hydrolase activity"/>
    <property type="evidence" value="ECO:0007669"/>
    <property type="project" value="UniProtKB-KW"/>
</dbReference>
<accession>A0ABT8MQZ5</accession>
<dbReference type="EC" id="3.4.-.-" evidence="10"/>
<evidence type="ECO:0000259" key="9">
    <source>
        <dbReference type="Pfam" id="PF08439"/>
    </source>
</evidence>
<dbReference type="Proteomes" id="UP001172054">
    <property type="component" value="Unassembled WGS sequence"/>
</dbReference>
<dbReference type="InterPro" id="IPR001567">
    <property type="entry name" value="Pept_M3A_M3B_dom"/>
</dbReference>
<comment type="cofactor">
    <cofactor evidence="6">
        <name>Zn(2+)</name>
        <dbReference type="ChEBI" id="CHEBI:29105"/>
    </cofactor>
    <text evidence="6">Binds 1 zinc ion.</text>
</comment>